<feature type="binding site" evidence="5">
    <location>
        <position position="40"/>
    </location>
    <ligand>
        <name>(2E)-4-hydroxy-3-methylbut-2-enyl diphosphate</name>
        <dbReference type="ChEBI" id="CHEBI:128753"/>
    </ligand>
</feature>
<dbReference type="UniPathway" id="UPA00059">
    <property type="reaction ID" value="UER00105"/>
</dbReference>
<feature type="binding site" evidence="5">
    <location>
        <position position="263"/>
    </location>
    <ligand>
        <name>isopentenyl diphosphate</name>
        <dbReference type="ChEBI" id="CHEBI:128769"/>
    </ligand>
</feature>
<evidence type="ECO:0000256" key="3">
    <source>
        <dbReference type="ARBA" id="ARBA00023004"/>
    </source>
</evidence>
<comment type="similarity">
    <text evidence="5">Belongs to the IspH family.</text>
</comment>
<dbReference type="InterPro" id="IPR003451">
    <property type="entry name" value="LytB/IspH"/>
</dbReference>
<keyword evidence="7" id="KW-1185">Reference proteome</keyword>
<evidence type="ECO:0000313" key="7">
    <source>
        <dbReference type="Proteomes" id="UP000031121"/>
    </source>
</evidence>
<evidence type="ECO:0000256" key="4">
    <source>
        <dbReference type="ARBA" id="ARBA00023014"/>
    </source>
</evidence>
<comment type="function">
    <text evidence="5">Catalyzes the conversion of 1-hydroxy-2-methyl-2-(E)-butenyl 4-diphosphate (HMBPP) into a mixture of isopentenyl diphosphate (IPP) and dimethylallyl diphosphate (DMAPP). Acts in the terminal step of the DOXP/MEP pathway for isoprenoid precursor biosynthesis.</text>
</comment>
<keyword evidence="4 5" id="KW-0411">Iron-sulfur</keyword>
<feature type="binding site" evidence="5">
    <location>
        <position position="219"/>
    </location>
    <ligand>
        <name>dimethylallyl diphosphate</name>
        <dbReference type="ChEBI" id="CHEBI:57623"/>
    </ligand>
</feature>
<feature type="binding site" evidence="5">
    <location>
        <position position="123"/>
    </location>
    <ligand>
        <name>isopentenyl diphosphate</name>
        <dbReference type="ChEBI" id="CHEBI:128769"/>
    </ligand>
</feature>
<dbReference type="STRING" id="1531429.JI75_03200"/>
<dbReference type="CDD" id="cd13944">
    <property type="entry name" value="lytB_ispH"/>
    <property type="match status" value="1"/>
</dbReference>
<dbReference type="RefSeq" id="WP_039688685.1">
    <property type="nucleotide sequence ID" value="NZ_CP009302.1"/>
</dbReference>
<feature type="binding site" evidence="5">
    <location>
        <position position="221"/>
    </location>
    <ligand>
        <name>(2E)-4-hydroxy-3-methylbut-2-enyl diphosphate</name>
        <dbReference type="ChEBI" id="CHEBI:128753"/>
    </ligand>
</feature>
<keyword evidence="2 5" id="KW-0479">Metal-binding</keyword>
<feature type="binding site" evidence="5">
    <location>
        <position position="40"/>
    </location>
    <ligand>
        <name>isopentenyl diphosphate</name>
        <dbReference type="ChEBI" id="CHEBI:128769"/>
    </ligand>
</feature>
<feature type="binding site" evidence="5">
    <location>
        <position position="220"/>
    </location>
    <ligand>
        <name>isopentenyl diphosphate</name>
        <dbReference type="ChEBI" id="CHEBI:128769"/>
    </ligand>
</feature>
<comment type="pathway">
    <text evidence="5">Isoprenoid biosynthesis; dimethylallyl diphosphate biosynthesis; dimethylallyl diphosphate from (2E)-4-hydroxy-3-methylbutenyl diphosphate: step 1/1.</text>
</comment>
<feature type="binding site" evidence="5">
    <location>
        <position position="163"/>
    </location>
    <ligand>
        <name>(2E)-4-hydroxy-3-methylbut-2-enyl diphosphate</name>
        <dbReference type="ChEBI" id="CHEBI:128753"/>
    </ligand>
</feature>
<reference evidence="6 7" key="2">
    <citation type="journal article" date="2015" name="Genome Announc.">
        <title>Complete Genome Sequence of Coriobacteriaceae Strain 68-1-3, a Novel Mucus-Degrading Isolate from the Swine Intestinal Tract.</title>
        <authorList>
            <person name="Looft T."/>
            <person name="Bayles D.O."/>
            <person name="Alt D.P."/>
            <person name="Stanton T.B."/>
        </authorList>
    </citation>
    <scope>NUCLEOTIDE SEQUENCE [LARGE SCALE GENOMIC DNA]</scope>
    <source>
        <strain evidence="6 7">68-1-3</strain>
    </source>
</reference>
<dbReference type="PANTHER" id="PTHR30426">
    <property type="entry name" value="4-HYDROXY-3-METHYLBUT-2-ENYL DIPHOSPHATE REDUCTASE"/>
    <property type="match status" value="1"/>
</dbReference>
<evidence type="ECO:0000313" key="6">
    <source>
        <dbReference type="EMBL" id="AJC11820.1"/>
    </source>
</evidence>
<dbReference type="HAMAP" id="MF_00191">
    <property type="entry name" value="IspH"/>
    <property type="match status" value="1"/>
</dbReference>
<dbReference type="NCBIfam" id="TIGR00216">
    <property type="entry name" value="ispH_lytB"/>
    <property type="match status" value="1"/>
</dbReference>
<feature type="binding site" evidence="5">
    <location>
        <position position="219"/>
    </location>
    <ligand>
        <name>(2E)-4-hydroxy-3-methylbut-2-enyl diphosphate</name>
        <dbReference type="ChEBI" id="CHEBI:128753"/>
    </ligand>
</feature>
<dbReference type="AlphaFoldDB" id="A0A0A8B340"/>
<keyword evidence="5" id="KW-0560">Oxidoreductase</keyword>
<feature type="binding site" evidence="5">
    <location>
        <position position="95"/>
    </location>
    <ligand>
        <name>[4Fe-4S] cluster</name>
        <dbReference type="ChEBI" id="CHEBI:49883"/>
    </ligand>
</feature>
<proteinExistence type="inferred from homology"/>
<evidence type="ECO:0000256" key="1">
    <source>
        <dbReference type="ARBA" id="ARBA00022485"/>
    </source>
</evidence>
<evidence type="ECO:0000256" key="5">
    <source>
        <dbReference type="HAMAP-Rule" id="MF_00191"/>
    </source>
</evidence>
<dbReference type="GO" id="GO:0051745">
    <property type="term" value="F:4-hydroxy-3-methylbut-2-enyl diphosphate reductase activity"/>
    <property type="evidence" value="ECO:0007669"/>
    <property type="project" value="UniProtKB-UniRule"/>
</dbReference>
<feature type="active site" description="Proton donor" evidence="5">
    <location>
        <position position="125"/>
    </location>
</feature>
<feature type="binding site" evidence="5">
    <location>
        <position position="263"/>
    </location>
    <ligand>
        <name>dimethylallyl diphosphate</name>
        <dbReference type="ChEBI" id="CHEBI:57623"/>
    </ligand>
</feature>
<name>A0A0A8B340_9ACTN</name>
<comment type="cofactor">
    <cofactor evidence="5">
        <name>[4Fe-4S] cluster</name>
        <dbReference type="ChEBI" id="CHEBI:49883"/>
    </cofactor>
    <text evidence="5">Binds 1 [4Fe-4S] cluster per subunit.</text>
</comment>
<dbReference type="HOGENOM" id="CLU_027486_0_1_11"/>
<evidence type="ECO:0000256" key="2">
    <source>
        <dbReference type="ARBA" id="ARBA00022723"/>
    </source>
</evidence>
<dbReference type="PANTHER" id="PTHR30426:SF0">
    <property type="entry name" value="4-HYDROXY-3-METHYLBUT-2-ENYL DIPHOSPHATE REDUCTASE"/>
    <property type="match status" value="1"/>
</dbReference>
<keyword evidence="1 5" id="KW-0004">4Fe-4S</keyword>
<dbReference type="GO" id="GO:0019288">
    <property type="term" value="P:isopentenyl diphosphate biosynthetic process, methylerythritol 4-phosphate pathway"/>
    <property type="evidence" value="ECO:0007669"/>
    <property type="project" value="UniProtKB-UniRule"/>
</dbReference>
<comment type="catalytic activity">
    <reaction evidence="5">
        <text>isopentenyl diphosphate + 2 oxidized [2Fe-2S]-[ferredoxin] + H2O = (2E)-4-hydroxy-3-methylbut-2-enyl diphosphate + 2 reduced [2Fe-2S]-[ferredoxin] + 2 H(+)</text>
        <dbReference type="Rhea" id="RHEA:24488"/>
        <dbReference type="Rhea" id="RHEA-COMP:10000"/>
        <dbReference type="Rhea" id="RHEA-COMP:10001"/>
        <dbReference type="ChEBI" id="CHEBI:15377"/>
        <dbReference type="ChEBI" id="CHEBI:15378"/>
        <dbReference type="ChEBI" id="CHEBI:33737"/>
        <dbReference type="ChEBI" id="CHEBI:33738"/>
        <dbReference type="ChEBI" id="CHEBI:128753"/>
        <dbReference type="ChEBI" id="CHEBI:128769"/>
        <dbReference type="EC" id="1.17.7.4"/>
    </reaction>
</comment>
<feature type="binding site" evidence="5">
    <location>
        <position position="221"/>
    </location>
    <ligand>
        <name>dimethylallyl diphosphate</name>
        <dbReference type="ChEBI" id="CHEBI:57623"/>
    </ligand>
</feature>
<dbReference type="GO" id="GO:0046872">
    <property type="term" value="F:metal ion binding"/>
    <property type="evidence" value="ECO:0007669"/>
    <property type="project" value="UniProtKB-KW"/>
</dbReference>
<sequence>MKVVRAKHAGACYGVQRALDLALKSVADGGRAYTLGPLIHNPQVVEKLSDQGVTEVSAIEDAERGSSVVIRSHGVTPQVMRAVAAAGNTVVDATCPHVARAQKAAADMARRLGSVVVVGEAGHPEVEGIVACARESTERVYAVTSPAEVPADIEAPVGVVVQTTQQKDKLDEIVSHLRALGIEPEVKNTICFATSQRQDAAADLSEQVDAIVVIGGRNSSNTTRLFDICAAQCERTFHIESAAELDESWFSGVGAVGVTAGASTPEDQIAEVVARLERM</sequence>
<dbReference type="KEGG" id="cbac:JI75_03200"/>
<feature type="binding site" evidence="5">
    <location>
        <position position="219"/>
    </location>
    <ligand>
        <name>isopentenyl diphosphate</name>
        <dbReference type="ChEBI" id="CHEBI:128769"/>
    </ligand>
</feature>
<dbReference type="EC" id="1.17.7.4" evidence="5"/>
<feature type="binding site" evidence="5">
    <location>
        <position position="73"/>
    </location>
    <ligand>
        <name>dimethylallyl diphosphate</name>
        <dbReference type="ChEBI" id="CHEBI:57623"/>
    </ligand>
</feature>
<feature type="binding site" evidence="5">
    <location>
        <position position="191"/>
    </location>
    <ligand>
        <name>[4Fe-4S] cluster</name>
        <dbReference type="ChEBI" id="CHEBI:49883"/>
    </ligand>
</feature>
<feature type="binding site" evidence="5">
    <location>
        <position position="220"/>
    </location>
    <ligand>
        <name>(2E)-4-hydroxy-3-methylbut-2-enyl diphosphate</name>
        <dbReference type="ChEBI" id="CHEBI:128753"/>
    </ligand>
</feature>
<dbReference type="GO" id="GO:0051539">
    <property type="term" value="F:4 iron, 4 sulfur cluster binding"/>
    <property type="evidence" value="ECO:0007669"/>
    <property type="project" value="UniProtKB-UniRule"/>
</dbReference>
<feature type="binding site" evidence="5">
    <location>
        <position position="123"/>
    </location>
    <ligand>
        <name>(2E)-4-hydroxy-3-methylbut-2-enyl diphosphate</name>
        <dbReference type="ChEBI" id="CHEBI:128753"/>
    </ligand>
</feature>
<dbReference type="EMBL" id="CP009302">
    <property type="protein sequence ID" value="AJC11820.1"/>
    <property type="molecule type" value="Genomic_DNA"/>
</dbReference>
<comment type="catalytic activity">
    <reaction evidence="5">
        <text>dimethylallyl diphosphate + 2 oxidized [2Fe-2S]-[ferredoxin] + H2O = (2E)-4-hydroxy-3-methylbut-2-enyl diphosphate + 2 reduced [2Fe-2S]-[ferredoxin] + 2 H(+)</text>
        <dbReference type="Rhea" id="RHEA:24825"/>
        <dbReference type="Rhea" id="RHEA-COMP:10000"/>
        <dbReference type="Rhea" id="RHEA-COMP:10001"/>
        <dbReference type="ChEBI" id="CHEBI:15377"/>
        <dbReference type="ChEBI" id="CHEBI:15378"/>
        <dbReference type="ChEBI" id="CHEBI:33737"/>
        <dbReference type="ChEBI" id="CHEBI:33738"/>
        <dbReference type="ChEBI" id="CHEBI:57623"/>
        <dbReference type="ChEBI" id="CHEBI:128753"/>
        <dbReference type="EC" id="1.17.7.4"/>
    </reaction>
</comment>
<protein>
    <recommendedName>
        <fullName evidence="5">4-hydroxy-3-methylbut-2-enyl diphosphate reductase</fullName>
        <shortName evidence="5">HMBPP reductase</shortName>
        <ecNumber evidence="5">1.17.7.4</ecNumber>
    </recommendedName>
</protein>
<keyword evidence="5" id="KW-0414">Isoprene biosynthesis</keyword>
<dbReference type="GO" id="GO:0016114">
    <property type="term" value="P:terpenoid biosynthetic process"/>
    <property type="evidence" value="ECO:0007669"/>
    <property type="project" value="UniProtKB-UniRule"/>
</dbReference>
<dbReference type="OrthoDB" id="9804068at2"/>
<reference evidence="7" key="1">
    <citation type="submission" date="2014-08" db="EMBL/GenBank/DDBJ databases">
        <title>Coriobacteriaceae sp. complete genome.</title>
        <authorList>
            <person name="Looft T."/>
            <person name="Bayles D.O."/>
            <person name="Stanton T.B."/>
        </authorList>
    </citation>
    <scope>NUCLEOTIDE SEQUENCE [LARGE SCALE GENOMIC DNA]</scope>
    <source>
        <strain evidence="7">68-1-3</strain>
    </source>
</reference>
<comment type="pathway">
    <text evidence="5">Isoprenoid biosynthesis; isopentenyl diphosphate biosynthesis via DXP pathway; isopentenyl diphosphate from 1-deoxy-D-xylulose 5-phosphate: step 6/6.</text>
</comment>
<feature type="binding site" evidence="5">
    <location>
        <position position="12"/>
    </location>
    <ligand>
        <name>[4Fe-4S] cluster</name>
        <dbReference type="ChEBI" id="CHEBI:49883"/>
    </ligand>
</feature>
<feature type="binding site" evidence="5">
    <location>
        <position position="73"/>
    </location>
    <ligand>
        <name>(2E)-4-hydroxy-3-methylbut-2-enyl diphosphate</name>
        <dbReference type="ChEBI" id="CHEBI:128753"/>
    </ligand>
</feature>
<gene>
    <name evidence="5" type="primary">ispH</name>
    <name evidence="6" type="ORF">JI75_03200</name>
</gene>
<feature type="binding site" evidence="5">
    <location>
        <position position="220"/>
    </location>
    <ligand>
        <name>dimethylallyl diphosphate</name>
        <dbReference type="ChEBI" id="CHEBI:57623"/>
    </ligand>
</feature>
<dbReference type="Pfam" id="PF02401">
    <property type="entry name" value="LYTB"/>
    <property type="match status" value="1"/>
</dbReference>
<feature type="binding site" evidence="5">
    <location>
        <position position="123"/>
    </location>
    <ligand>
        <name>dimethylallyl diphosphate</name>
        <dbReference type="ChEBI" id="CHEBI:57623"/>
    </ligand>
</feature>
<feature type="binding site" evidence="5">
    <location>
        <position position="73"/>
    </location>
    <ligand>
        <name>isopentenyl diphosphate</name>
        <dbReference type="ChEBI" id="CHEBI:128769"/>
    </ligand>
</feature>
<feature type="binding site" evidence="5">
    <location>
        <position position="263"/>
    </location>
    <ligand>
        <name>(2E)-4-hydroxy-3-methylbut-2-enyl diphosphate</name>
        <dbReference type="ChEBI" id="CHEBI:128753"/>
    </ligand>
</feature>
<dbReference type="GO" id="GO:0050992">
    <property type="term" value="P:dimethylallyl diphosphate biosynthetic process"/>
    <property type="evidence" value="ECO:0007669"/>
    <property type="project" value="UniProtKB-UniRule"/>
</dbReference>
<organism evidence="6 7">
    <name type="scientific">Berryella intestinalis</name>
    <dbReference type="NCBI Taxonomy" id="1531429"/>
    <lineage>
        <taxon>Bacteria</taxon>
        <taxon>Bacillati</taxon>
        <taxon>Actinomycetota</taxon>
        <taxon>Coriobacteriia</taxon>
        <taxon>Eggerthellales</taxon>
        <taxon>Eggerthellaceae</taxon>
        <taxon>Berryella</taxon>
    </lineage>
</organism>
<dbReference type="Gene3D" id="3.40.1010.20">
    <property type="entry name" value="4-hydroxy-3-methylbut-2-enyl diphosphate reductase, catalytic domain"/>
    <property type="match status" value="2"/>
</dbReference>
<feature type="binding site" evidence="5">
    <location>
        <position position="221"/>
    </location>
    <ligand>
        <name>isopentenyl diphosphate</name>
        <dbReference type="ChEBI" id="CHEBI:128769"/>
    </ligand>
</feature>
<dbReference type="UniPathway" id="UPA00056">
    <property type="reaction ID" value="UER00097"/>
</dbReference>
<dbReference type="Proteomes" id="UP000031121">
    <property type="component" value="Chromosome"/>
</dbReference>
<feature type="binding site" evidence="5">
    <location>
        <position position="40"/>
    </location>
    <ligand>
        <name>dimethylallyl diphosphate</name>
        <dbReference type="ChEBI" id="CHEBI:57623"/>
    </ligand>
</feature>
<accession>A0A0A8B340</accession>
<keyword evidence="3 5" id="KW-0408">Iron</keyword>
<dbReference type="Gene3D" id="3.40.50.11270">
    <property type="match status" value="1"/>
</dbReference>